<evidence type="ECO:0000313" key="1">
    <source>
        <dbReference type="EMBL" id="MFD2521371.1"/>
    </source>
</evidence>
<dbReference type="RefSeq" id="WP_340236990.1">
    <property type="nucleotide sequence ID" value="NZ_JBBEWC010000007.1"/>
</dbReference>
<dbReference type="Proteomes" id="UP001597510">
    <property type="component" value="Unassembled WGS sequence"/>
</dbReference>
<proteinExistence type="predicted"/>
<evidence type="ECO:0000313" key="2">
    <source>
        <dbReference type="Proteomes" id="UP001597510"/>
    </source>
</evidence>
<sequence>MPKIKMPKKPSLNSTQATWDKYEKRMKQYVASKNERVRRRELKDNLVSKIKV</sequence>
<reference evidence="2" key="1">
    <citation type="journal article" date="2019" name="Int. J. Syst. Evol. Microbiol.">
        <title>The Global Catalogue of Microorganisms (GCM) 10K type strain sequencing project: providing services to taxonomists for standard genome sequencing and annotation.</title>
        <authorList>
            <consortium name="The Broad Institute Genomics Platform"/>
            <consortium name="The Broad Institute Genome Sequencing Center for Infectious Disease"/>
            <person name="Wu L."/>
            <person name="Ma J."/>
        </authorList>
    </citation>
    <scope>NUCLEOTIDE SEQUENCE [LARGE SCALE GENOMIC DNA]</scope>
    <source>
        <strain evidence="2">KCTC 52344</strain>
    </source>
</reference>
<keyword evidence="2" id="KW-1185">Reference proteome</keyword>
<name>A0ABW5J688_9BACT</name>
<gene>
    <name evidence="1" type="ORF">ACFSR2_10775</name>
</gene>
<protein>
    <submittedName>
        <fullName evidence="1">Uncharacterized protein</fullName>
    </submittedName>
</protein>
<organism evidence="1 2">
    <name type="scientific">Emticicia soli</name>
    <dbReference type="NCBI Taxonomy" id="2027878"/>
    <lineage>
        <taxon>Bacteria</taxon>
        <taxon>Pseudomonadati</taxon>
        <taxon>Bacteroidota</taxon>
        <taxon>Cytophagia</taxon>
        <taxon>Cytophagales</taxon>
        <taxon>Leadbetterellaceae</taxon>
        <taxon>Emticicia</taxon>
    </lineage>
</organism>
<comment type="caution">
    <text evidence="1">The sequence shown here is derived from an EMBL/GenBank/DDBJ whole genome shotgun (WGS) entry which is preliminary data.</text>
</comment>
<dbReference type="EMBL" id="JBHULC010000009">
    <property type="protein sequence ID" value="MFD2521371.1"/>
    <property type="molecule type" value="Genomic_DNA"/>
</dbReference>
<accession>A0ABW5J688</accession>